<comment type="caution">
    <text evidence="2">The sequence shown here is derived from an EMBL/GenBank/DDBJ whole genome shotgun (WGS) entry which is preliminary data.</text>
</comment>
<name>A0A2T7G684_9RHOB</name>
<dbReference type="InterPro" id="IPR036108">
    <property type="entry name" value="4pyrrol_syn_uPrphyn_synt_sf"/>
</dbReference>
<dbReference type="InterPro" id="IPR003754">
    <property type="entry name" value="4pyrrol_synth_uPrphyn_synth"/>
</dbReference>
<evidence type="ECO:0000259" key="1">
    <source>
        <dbReference type="Pfam" id="PF02602"/>
    </source>
</evidence>
<dbReference type="Gene3D" id="3.40.50.10090">
    <property type="match status" value="1"/>
</dbReference>
<dbReference type="EMBL" id="QCYH01000006">
    <property type="protein sequence ID" value="PVA09941.1"/>
    <property type="molecule type" value="Genomic_DNA"/>
</dbReference>
<evidence type="ECO:0000313" key="2">
    <source>
        <dbReference type="EMBL" id="PVA09941.1"/>
    </source>
</evidence>
<dbReference type="Proteomes" id="UP000244446">
    <property type="component" value="Unassembled WGS sequence"/>
</dbReference>
<accession>A0A2T7G684</accession>
<gene>
    <name evidence="2" type="ORF">DC366_11730</name>
</gene>
<feature type="domain" description="Tetrapyrrole biosynthesis uroporphyrinogen III synthase" evidence="1">
    <location>
        <begin position="87"/>
        <end position="279"/>
    </location>
</feature>
<reference evidence="2 3" key="1">
    <citation type="submission" date="2018-04" db="EMBL/GenBank/DDBJ databases">
        <title>Pelagivirga bohaiensis gen. nov., sp. nov., a bacterium isolated from the Bohai Sea.</title>
        <authorList>
            <person name="Ji X."/>
        </authorList>
    </citation>
    <scope>NUCLEOTIDE SEQUENCE [LARGE SCALE GENOMIC DNA]</scope>
    <source>
        <strain evidence="2 3">BH-SD19</strain>
    </source>
</reference>
<organism evidence="2 3">
    <name type="scientific">Pelagivirga sediminicola</name>
    <dbReference type="NCBI Taxonomy" id="2170575"/>
    <lineage>
        <taxon>Bacteria</taxon>
        <taxon>Pseudomonadati</taxon>
        <taxon>Pseudomonadota</taxon>
        <taxon>Alphaproteobacteria</taxon>
        <taxon>Rhodobacterales</taxon>
        <taxon>Paracoccaceae</taxon>
        <taxon>Pelagivirga</taxon>
    </lineage>
</organism>
<dbReference type="AlphaFoldDB" id="A0A2T7G684"/>
<dbReference type="GO" id="GO:0004852">
    <property type="term" value="F:uroporphyrinogen-III synthase activity"/>
    <property type="evidence" value="ECO:0007669"/>
    <property type="project" value="InterPro"/>
</dbReference>
<sequence>MCHSSARWRLPCRHSCFPVPGSSGCLPWYRVRFRPLRVCAAPSITGRAIPQQRSGPLPPTILITRPEPGAGSFIAALRGLPGGDLPVVLSPVLRIEPQGELPDLEGVRWLIFTSQQGVFRYAELTARRDIPVYAVGDTTASAAEAAGMRAISCGGDARDLLARIRADNAIGPMLHLRGAHAAADVAGALRAEGIAATDAVLYVQKRLSLTEEARACLNGDAPVIAPVFSPRSAAALLEGAAPRAPLVILAISRAAADRVPQGAASACIVADRPDAAGMLRAWPAALAEAYRLEGTKSAQ</sequence>
<protein>
    <submittedName>
        <fullName evidence="2">Uroporphyrinogen-III synthase</fullName>
    </submittedName>
</protein>
<dbReference type="SUPFAM" id="SSF69618">
    <property type="entry name" value="HemD-like"/>
    <property type="match status" value="1"/>
</dbReference>
<dbReference type="Pfam" id="PF02602">
    <property type="entry name" value="HEM4"/>
    <property type="match status" value="1"/>
</dbReference>
<keyword evidence="3" id="KW-1185">Reference proteome</keyword>
<dbReference type="GO" id="GO:0033014">
    <property type="term" value="P:tetrapyrrole biosynthetic process"/>
    <property type="evidence" value="ECO:0007669"/>
    <property type="project" value="InterPro"/>
</dbReference>
<proteinExistence type="predicted"/>
<dbReference type="CDD" id="cd06578">
    <property type="entry name" value="HemD"/>
    <property type="match status" value="1"/>
</dbReference>
<dbReference type="PROSITE" id="PS51257">
    <property type="entry name" value="PROKAR_LIPOPROTEIN"/>
    <property type="match status" value="1"/>
</dbReference>
<evidence type="ECO:0000313" key="3">
    <source>
        <dbReference type="Proteomes" id="UP000244446"/>
    </source>
</evidence>